<feature type="domain" description="HTH araC/xylS-type" evidence="4">
    <location>
        <begin position="196"/>
        <end position="294"/>
    </location>
</feature>
<evidence type="ECO:0000256" key="1">
    <source>
        <dbReference type="ARBA" id="ARBA00023015"/>
    </source>
</evidence>
<evidence type="ECO:0000259" key="4">
    <source>
        <dbReference type="PROSITE" id="PS01124"/>
    </source>
</evidence>
<proteinExistence type="predicted"/>
<dbReference type="SMART" id="SM00342">
    <property type="entry name" value="HTH_ARAC"/>
    <property type="match status" value="1"/>
</dbReference>
<dbReference type="InterPro" id="IPR009057">
    <property type="entry name" value="Homeodomain-like_sf"/>
</dbReference>
<dbReference type="PANTHER" id="PTHR43436">
    <property type="entry name" value="ARAC-FAMILY TRANSCRIPTIONAL REGULATOR"/>
    <property type="match status" value="1"/>
</dbReference>
<dbReference type="EMBL" id="QVLS01000011">
    <property type="protein sequence ID" value="RFP77382.1"/>
    <property type="molecule type" value="Genomic_DNA"/>
</dbReference>
<dbReference type="GO" id="GO:0003700">
    <property type="term" value="F:DNA-binding transcription factor activity"/>
    <property type="evidence" value="ECO:0007669"/>
    <property type="project" value="InterPro"/>
</dbReference>
<dbReference type="AlphaFoldDB" id="A0A372EG65"/>
<dbReference type="Pfam" id="PF06719">
    <property type="entry name" value="AraC_N"/>
    <property type="match status" value="1"/>
</dbReference>
<keyword evidence="2" id="KW-0238">DNA-binding</keyword>
<dbReference type="InterPro" id="IPR009594">
    <property type="entry name" value="Tscrpt_reg_HTH_AraC_N"/>
</dbReference>
<keyword evidence="3" id="KW-0804">Transcription</keyword>
<dbReference type="Gene3D" id="1.10.10.60">
    <property type="entry name" value="Homeodomain-like"/>
    <property type="match status" value="2"/>
</dbReference>
<sequence>MLKPDDYLSEINGIIARSTDRDGLTPTAVDHLFFARQSSPSLPMHTAQWPCFALVTQGAKRLTLGEEVYHYGVGDCLVVTLDLPVISCIVQATPERPKLSLGMAIDGARLQEVLSRVSLPSEALPGDSPRGVAVHKAPLELLDAMLRLVRLLERPQDIAAMAPLIEQEILYRLLTGPHGPALLRIASANSPSNKIAKAIAWLRQNYRQPLRIEALASQVGMSASSLHHHFSLVTAMTPLQYQKRLRLQEARRLMLVERLDVGSAGYRVGYQSASQFSREYSRQFGLSPLRDLESARGNGQGYVALADAPA</sequence>
<organism evidence="5 6">
    <name type="scientific">Hydrogenophaga borbori</name>
    <dbReference type="NCBI Taxonomy" id="2294117"/>
    <lineage>
        <taxon>Bacteria</taxon>
        <taxon>Pseudomonadati</taxon>
        <taxon>Pseudomonadota</taxon>
        <taxon>Betaproteobacteria</taxon>
        <taxon>Burkholderiales</taxon>
        <taxon>Comamonadaceae</taxon>
        <taxon>Hydrogenophaga</taxon>
    </lineage>
</organism>
<comment type="caution">
    <text evidence="5">The sequence shown here is derived from an EMBL/GenBank/DDBJ whole genome shotgun (WGS) entry which is preliminary data.</text>
</comment>
<dbReference type="PROSITE" id="PS00041">
    <property type="entry name" value="HTH_ARAC_FAMILY_1"/>
    <property type="match status" value="1"/>
</dbReference>
<evidence type="ECO:0000313" key="5">
    <source>
        <dbReference type="EMBL" id="RFP77382.1"/>
    </source>
</evidence>
<keyword evidence="6" id="KW-1185">Reference proteome</keyword>
<dbReference type="InterPro" id="IPR018060">
    <property type="entry name" value="HTH_AraC"/>
</dbReference>
<evidence type="ECO:0000313" key="6">
    <source>
        <dbReference type="Proteomes" id="UP000261931"/>
    </source>
</evidence>
<dbReference type="Pfam" id="PF12833">
    <property type="entry name" value="HTH_18"/>
    <property type="match status" value="1"/>
</dbReference>
<dbReference type="PROSITE" id="PS01124">
    <property type="entry name" value="HTH_ARAC_FAMILY_2"/>
    <property type="match status" value="1"/>
</dbReference>
<name>A0A372EG65_9BURK</name>
<keyword evidence="1" id="KW-0805">Transcription regulation</keyword>
<evidence type="ECO:0000256" key="3">
    <source>
        <dbReference type="ARBA" id="ARBA00023163"/>
    </source>
</evidence>
<dbReference type="PANTHER" id="PTHR43436:SF1">
    <property type="entry name" value="TRANSCRIPTIONAL REGULATORY PROTEIN"/>
    <property type="match status" value="1"/>
</dbReference>
<dbReference type="SUPFAM" id="SSF46689">
    <property type="entry name" value="Homeodomain-like"/>
    <property type="match status" value="2"/>
</dbReference>
<reference evidence="5 6" key="1">
    <citation type="submission" date="2018-08" db="EMBL/GenBank/DDBJ databases">
        <title>Hydrogenophaga sp. LA-38 isolated from sludge.</title>
        <authorList>
            <person name="Im W.-T."/>
        </authorList>
    </citation>
    <scope>NUCLEOTIDE SEQUENCE [LARGE SCALE GENOMIC DNA]</scope>
    <source>
        <strain evidence="5 6">LA-38</strain>
    </source>
</reference>
<dbReference type="Proteomes" id="UP000261931">
    <property type="component" value="Unassembled WGS sequence"/>
</dbReference>
<gene>
    <name evidence="5" type="ORF">DY262_16635</name>
</gene>
<evidence type="ECO:0000256" key="2">
    <source>
        <dbReference type="ARBA" id="ARBA00023125"/>
    </source>
</evidence>
<accession>A0A372EG65</accession>
<dbReference type="RefSeq" id="WP_116960229.1">
    <property type="nucleotide sequence ID" value="NZ_QVLS01000011.1"/>
</dbReference>
<protein>
    <submittedName>
        <fullName evidence="5">AraC family transcriptional regulator</fullName>
    </submittedName>
</protein>
<dbReference type="GO" id="GO:0043565">
    <property type="term" value="F:sequence-specific DNA binding"/>
    <property type="evidence" value="ECO:0007669"/>
    <property type="project" value="InterPro"/>
</dbReference>
<dbReference type="InterPro" id="IPR018062">
    <property type="entry name" value="HTH_AraC-typ_CS"/>
</dbReference>